<reference evidence="2 3" key="1">
    <citation type="submission" date="2024-01" db="EMBL/GenBank/DDBJ databases">
        <title>Genome assemblies of Stephania.</title>
        <authorList>
            <person name="Yang L."/>
        </authorList>
    </citation>
    <scope>NUCLEOTIDE SEQUENCE [LARGE SCALE GENOMIC DNA]</scope>
    <source>
        <strain evidence="2">JXDWG</strain>
        <tissue evidence="2">Leaf</tissue>
    </source>
</reference>
<sequence>MATTAKKMTIKLVVDKKANKVLFAVAGKDFVDFLIGLLALPLSSAIRVLTTEKEKMAGCLGELYESVGNLDDIYIQSSVDMANTLRPNAAFSITTPTPPHSIIYNQKYYTCRNLTDCSRQITPVPINDRVTNYRCSSCKQQGTLIEISHINYADSELAVVVKSKKEGFVERAGTYMVMDDLVVKPLSHNHSLKLFNAACMDELAVHFGIEEGLELLRVSMQSKTVLSDVFLSKCTTTQATPGVQIKHEQK</sequence>
<comment type="caution">
    <text evidence="2">The sequence shown here is derived from an EMBL/GenBank/DDBJ whole genome shotgun (WGS) entry which is preliminary data.</text>
</comment>
<dbReference type="AlphaFoldDB" id="A0AAP0E591"/>
<organism evidence="2 3">
    <name type="scientific">Stephania cephalantha</name>
    <dbReference type="NCBI Taxonomy" id="152367"/>
    <lineage>
        <taxon>Eukaryota</taxon>
        <taxon>Viridiplantae</taxon>
        <taxon>Streptophyta</taxon>
        <taxon>Embryophyta</taxon>
        <taxon>Tracheophyta</taxon>
        <taxon>Spermatophyta</taxon>
        <taxon>Magnoliopsida</taxon>
        <taxon>Ranunculales</taxon>
        <taxon>Menispermaceae</taxon>
        <taxon>Menispermoideae</taxon>
        <taxon>Cissampelideae</taxon>
        <taxon>Stephania</taxon>
    </lineage>
</organism>
<keyword evidence="1" id="KW-0812">Transmembrane</keyword>
<dbReference type="Pfam" id="PF05056">
    <property type="entry name" value="DUF674"/>
    <property type="match status" value="1"/>
</dbReference>
<dbReference type="EMBL" id="JBBNAG010000013">
    <property type="protein sequence ID" value="KAK9082929.1"/>
    <property type="molecule type" value="Genomic_DNA"/>
</dbReference>
<dbReference type="InterPro" id="IPR007750">
    <property type="entry name" value="DUF674"/>
</dbReference>
<protein>
    <submittedName>
        <fullName evidence="2">Uncharacterized protein</fullName>
    </submittedName>
</protein>
<evidence type="ECO:0000313" key="2">
    <source>
        <dbReference type="EMBL" id="KAK9082929.1"/>
    </source>
</evidence>
<feature type="transmembrane region" description="Helical" evidence="1">
    <location>
        <begin position="21"/>
        <end position="42"/>
    </location>
</feature>
<evidence type="ECO:0000313" key="3">
    <source>
        <dbReference type="Proteomes" id="UP001419268"/>
    </source>
</evidence>
<keyword evidence="1" id="KW-0472">Membrane</keyword>
<dbReference type="PANTHER" id="PTHR33103:SF19">
    <property type="entry name" value="OS09G0544700 PROTEIN"/>
    <property type="match status" value="1"/>
</dbReference>
<name>A0AAP0E591_9MAGN</name>
<evidence type="ECO:0000256" key="1">
    <source>
        <dbReference type="SAM" id="Phobius"/>
    </source>
</evidence>
<dbReference type="Proteomes" id="UP001419268">
    <property type="component" value="Unassembled WGS sequence"/>
</dbReference>
<keyword evidence="1" id="KW-1133">Transmembrane helix</keyword>
<keyword evidence="3" id="KW-1185">Reference proteome</keyword>
<gene>
    <name evidence="2" type="ORF">Scep_029400</name>
</gene>
<proteinExistence type="predicted"/>
<dbReference type="PANTHER" id="PTHR33103">
    <property type="entry name" value="OS01G0153900 PROTEIN"/>
    <property type="match status" value="1"/>
</dbReference>
<accession>A0AAP0E591</accession>